<keyword evidence="4" id="KW-0539">Nucleus</keyword>
<dbReference type="Proteomes" id="UP000291404">
    <property type="component" value="Unassembled WGS sequence"/>
</dbReference>
<feature type="region of interest" description="Disordered" evidence="5">
    <location>
        <begin position="132"/>
        <end position="185"/>
    </location>
</feature>
<keyword evidence="3" id="KW-0067">ATP-binding</keyword>
<dbReference type="Gene3D" id="2.40.50.40">
    <property type="match status" value="1"/>
</dbReference>
<organism evidence="7 8">
    <name type="scientific">Hamiltosporidium magnivora</name>
    <dbReference type="NCBI Taxonomy" id="148818"/>
    <lineage>
        <taxon>Eukaryota</taxon>
        <taxon>Fungi</taxon>
        <taxon>Fungi incertae sedis</taxon>
        <taxon>Microsporidia</taxon>
        <taxon>Dubosqiidae</taxon>
        <taxon>Hamiltosporidium</taxon>
    </lineage>
</organism>
<dbReference type="InterPro" id="IPR038718">
    <property type="entry name" value="SNF2-like_sf"/>
</dbReference>
<dbReference type="SMART" id="SM00298">
    <property type="entry name" value="CHROMO"/>
    <property type="match status" value="2"/>
</dbReference>
<keyword evidence="7" id="KW-0347">Helicase</keyword>
<feature type="region of interest" description="Disordered" evidence="5">
    <location>
        <begin position="828"/>
        <end position="876"/>
    </location>
</feature>
<feature type="compositionally biased region" description="Polar residues" evidence="5">
    <location>
        <begin position="847"/>
        <end position="857"/>
    </location>
</feature>
<dbReference type="GO" id="GO:0016887">
    <property type="term" value="F:ATP hydrolysis activity"/>
    <property type="evidence" value="ECO:0007669"/>
    <property type="project" value="TreeGrafter"/>
</dbReference>
<dbReference type="Gene3D" id="3.40.50.300">
    <property type="entry name" value="P-loop containing nucleotide triphosphate hydrolases"/>
    <property type="match status" value="1"/>
</dbReference>
<dbReference type="GO" id="GO:0004386">
    <property type="term" value="F:helicase activity"/>
    <property type="evidence" value="ECO:0007669"/>
    <property type="project" value="UniProtKB-KW"/>
</dbReference>
<dbReference type="AlphaFoldDB" id="A0A4Q9KZ38"/>
<dbReference type="SUPFAM" id="SSF54160">
    <property type="entry name" value="Chromo domain-like"/>
    <property type="match status" value="2"/>
</dbReference>
<dbReference type="GO" id="GO:0140658">
    <property type="term" value="F:ATP-dependent chromatin remodeler activity"/>
    <property type="evidence" value="ECO:0007669"/>
    <property type="project" value="TreeGrafter"/>
</dbReference>
<comment type="caution">
    <text evidence="7">The sequence shown here is derived from an EMBL/GenBank/DDBJ whole genome shotgun (WGS) entry which is preliminary data.</text>
</comment>
<dbReference type="GO" id="GO:0005524">
    <property type="term" value="F:ATP binding"/>
    <property type="evidence" value="ECO:0007669"/>
    <property type="project" value="UniProtKB-KW"/>
</dbReference>
<comment type="subcellular location">
    <subcellularLocation>
        <location evidence="1">Nucleus</location>
    </subcellularLocation>
</comment>
<keyword evidence="2" id="KW-0547">Nucleotide-binding</keyword>
<dbReference type="GO" id="GO:0010468">
    <property type="term" value="P:regulation of gene expression"/>
    <property type="evidence" value="ECO:0007669"/>
    <property type="project" value="TreeGrafter"/>
</dbReference>
<dbReference type="InterPro" id="IPR000330">
    <property type="entry name" value="SNF2_N"/>
</dbReference>
<evidence type="ECO:0000313" key="7">
    <source>
        <dbReference type="EMBL" id="TBT99700.1"/>
    </source>
</evidence>
<evidence type="ECO:0000259" key="6">
    <source>
        <dbReference type="PROSITE" id="PS51192"/>
    </source>
</evidence>
<evidence type="ECO:0000256" key="2">
    <source>
        <dbReference type="ARBA" id="ARBA00022741"/>
    </source>
</evidence>
<dbReference type="VEuPathDB" id="MicrosporidiaDB:CWI39_1862p0010"/>
<gene>
    <name evidence="7" type="ORF">CWI36_1880p0010</name>
</gene>
<evidence type="ECO:0000256" key="5">
    <source>
        <dbReference type="SAM" id="MobiDB-lite"/>
    </source>
</evidence>
<protein>
    <submittedName>
        <fullName evidence="7">Chromodomain-helicase-DNA-binding protein</fullName>
    </submittedName>
</protein>
<dbReference type="GO" id="GO:0003677">
    <property type="term" value="F:DNA binding"/>
    <property type="evidence" value="ECO:0007669"/>
    <property type="project" value="UniProtKB-KW"/>
</dbReference>
<dbReference type="GO" id="GO:0005634">
    <property type="term" value="C:nucleus"/>
    <property type="evidence" value="ECO:0007669"/>
    <property type="project" value="UniProtKB-SubCell"/>
</dbReference>
<dbReference type="PANTHER" id="PTHR45623">
    <property type="entry name" value="CHROMODOMAIN-HELICASE-DNA-BINDING PROTEIN 3-RELATED-RELATED"/>
    <property type="match status" value="1"/>
</dbReference>
<dbReference type="Gene3D" id="3.40.50.10810">
    <property type="entry name" value="Tandem AAA-ATPase domain"/>
    <property type="match status" value="1"/>
</dbReference>
<dbReference type="InterPro" id="IPR000953">
    <property type="entry name" value="Chromo/chromo_shadow_dom"/>
</dbReference>
<evidence type="ECO:0000256" key="4">
    <source>
        <dbReference type="ARBA" id="ARBA00023242"/>
    </source>
</evidence>
<dbReference type="GO" id="GO:0000785">
    <property type="term" value="C:chromatin"/>
    <property type="evidence" value="ECO:0007669"/>
    <property type="project" value="TreeGrafter"/>
</dbReference>
<dbReference type="VEuPathDB" id="MicrosporidiaDB:CWI39_3341p0010"/>
<proteinExistence type="predicted"/>
<evidence type="ECO:0000313" key="8">
    <source>
        <dbReference type="Proteomes" id="UP000291404"/>
    </source>
</evidence>
<dbReference type="GO" id="GO:0042393">
    <property type="term" value="F:histone binding"/>
    <property type="evidence" value="ECO:0007669"/>
    <property type="project" value="TreeGrafter"/>
</dbReference>
<dbReference type="EMBL" id="PITI01001880">
    <property type="protein sequence ID" value="TBT99700.1"/>
    <property type="molecule type" value="Genomic_DNA"/>
</dbReference>
<feature type="compositionally biased region" description="Polar residues" evidence="5">
    <location>
        <begin position="866"/>
        <end position="876"/>
    </location>
</feature>
<feature type="compositionally biased region" description="Low complexity" evidence="5">
    <location>
        <begin position="14"/>
        <end position="37"/>
    </location>
</feature>
<feature type="compositionally biased region" description="Acidic residues" evidence="5">
    <location>
        <begin position="833"/>
        <end position="843"/>
    </location>
</feature>
<dbReference type="GO" id="GO:0003682">
    <property type="term" value="F:chromatin binding"/>
    <property type="evidence" value="ECO:0007669"/>
    <property type="project" value="TreeGrafter"/>
</dbReference>
<sequence>MTSTASTNSDQSEETSISSDSVSFHSSSSPQPSYGLPTLKKRGRPRKSQCTNPALYNSPLGYNYNPRSQYLYRQVSSYPYPYPSSMGHSNPSYYGNIFHNTPYQYNYPPMYNNTPYNTPYRFPPYYSPYPNYQIRPPPTPTTHTTTPPHHQNPTTPTPTHPQPKKYIPVSPVRGRPKRTRKSAYIPSQPPLKIQEEEEIELEQISDTSSDIEKLLSHNPSQDTYLVKYKNKSYIHCSWVSKNTILQTRSGSIKIRRFRPKNIPFDPEYLIVEKILLFEDTRCLIKWKKLSHELSTFEETEKVKNCENYTSALTEYNRRVEKAIKIKRSRNNRYESNIDNRIDSRIDSNISNRIESNIDSRFDSSNNNDNNLYNNTNNTNNTNNNLYNTNNTINNLYNTNNNDNTNNNLYNTNNTINNLNNNLYNTNDNNDNNLYNTNNNLTINTTNNTINTNAFSYKPVNYRPPRDEMLRFEKSPSFKNNNTLRDYQLEGLNWLLNRWYHRQSCIMADEMGLGKTVQSVVFTNTIHTIHKNPGPYLIVAPLSTIIHWEREYLCWTDLRVLVYHGSASGRDVIRNYEFFYKEDITLPLFDILITTYEMCMSGLNHLKDINFCVGIFDEAHRLKNINSKASISVRELNIDYRILLSGTPLQNNLGELWSLLNFIDPYKYDDCTHFLMTYTMNKSEDVERLQSVLKTLMLRRMKDDVEKSIPVKEETIVEVELTMIQKRFYRAIVEKNIEFLRKGDNAPNLLNAMMELRKCCIHPYLILGAEEKILGEWIYKQRSKVVEVEGSVGKGMLGGVSDKGIGGGVSDKGIGGGVSDKGMLEGVSDKGIDEEGLSDEDSELEGVNISTNKQQGVNKSIDVLDPVNTNTYNQDPV</sequence>
<keyword evidence="7" id="KW-0238">DNA-binding</keyword>
<reference evidence="7 8" key="1">
    <citation type="submission" date="2017-12" db="EMBL/GenBank/DDBJ databases">
        <authorList>
            <person name="Pombert J.-F."/>
            <person name="Haag K.L."/>
            <person name="Ebert D."/>
        </authorList>
    </citation>
    <scope>NUCLEOTIDE SEQUENCE [LARGE SCALE GENOMIC DNA]</scope>
    <source>
        <strain evidence="7">BE-OM-2</strain>
    </source>
</reference>
<dbReference type="PANTHER" id="PTHR45623:SF11">
    <property type="entry name" value="KISMET, ISOFORM C"/>
    <property type="match status" value="1"/>
</dbReference>
<evidence type="ECO:0000256" key="1">
    <source>
        <dbReference type="ARBA" id="ARBA00004123"/>
    </source>
</evidence>
<dbReference type="InterPro" id="IPR016197">
    <property type="entry name" value="Chromo-like_dom_sf"/>
</dbReference>
<dbReference type="PROSITE" id="PS51192">
    <property type="entry name" value="HELICASE_ATP_BIND_1"/>
    <property type="match status" value="1"/>
</dbReference>
<evidence type="ECO:0000256" key="3">
    <source>
        <dbReference type="ARBA" id="ARBA00022840"/>
    </source>
</evidence>
<dbReference type="SMART" id="SM00487">
    <property type="entry name" value="DEXDc"/>
    <property type="match status" value="1"/>
</dbReference>
<feature type="non-terminal residue" evidence="7">
    <location>
        <position position="876"/>
    </location>
</feature>
<feature type="compositionally biased region" description="Low complexity" evidence="5">
    <location>
        <begin position="141"/>
        <end position="154"/>
    </location>
</feature>
<keyword evidence="8" id="KW-1185">Reference proteome</keyword>
<feature type="region of interest" description="Disordered" evidence="5">
    <location>
        <begin position="1"/>
        <end position="63"/>
    </location>
</feature>
<keyword evidence="7" id="KW-0378">Hydrolase</keyword>
<dbReference type="VEuPathDB" id="MicrosporidiaDB:CWI36_1880p0010"/>
<accession>A0A4Q9KZ38</accession>
<name>A0A4Q9KZ38_9MICR</name>
<dbReference type="SUPFAM" id="SSF52540">
    <property type="entry name" value="P-loop containing nucleoside triphosphate hydrolases"/>
    <property type="match status" value="2"/>
</dbReference>
<dbReference type="Pfam" id="PF00176">
    <property type="entry name" value="SNF2-rel_dom"/>
    <property type="match status" value="1"/>
</dbReference>
<dbReference type="STRING" id="148818.A0A4Q9KZ38"/>
<dbReference type="InterPro" id="IPR014001">
    <property type="entry name" value="Helicase_ATP-bd"/>
</dbReference>
<dbReference type="InterPro" id="IPR027417">
    <property type="entry name" value="P-loop_NTPase"/>
</dbReference>
<feature type="domain" description="Helicase ATP-binding" evidence="6">
    <location>
        <begin position="495"/>
        <end position="665"/>
    </location>
</feature>